<dbReference type="PROSITE" id="PS00489">
    <property type="entry name" value="RNA_POL_PHAGE_2"/>
    <property type="match status" value="1"/>
</dbReference>
<keyword evidence="6 9" id="KW-0804">Transcription</keyword>
<dbReference type="InterPro" id="IPR046950">
    <property type="entry name" value="DNA-dir_Rpol_C_phage-type"/>
</dbReference>
<accession>A0A6M3T8W5</accession>
<sequence length="884" mass="100526">MTLQLPERHDFSELQSTEAFDALAAIYGPALAAEQLHLEHEAYTLGEEKFRQAFERAQDRGEFSSHSTAKPLLGSLVPLLSTAITNWIDHQVTKVRRKHVALGAFQAMNAETMASIVIRVVMNRIAQRDGAPTVTELAVSVGRMLEEECRYGRIRVAEQDYYKKHLKKALAQRNGMTYKLEYMAKIEDQMVRDGKVQQFAGWDDSTPDILFHMGVRMLELLIESTQLIEMRREHKGIKKLDGEYIYLKPEWAEKLSSRAYILSGIFPRHQPMVVQPKPWVGTMGGGYWAKGRKPVTFIRVRSKRALKRYRDVHMPEVYKAVNLAQNTAWKINNRVLEVANAVMGWANVPIKEFPTTERQELPVKPHNIDTDELALKTWKKEASAIYRKDAARVSRRLSYEFTLEQANKFSEFEAIYFPHNLDWRGRVYAIPVFNPQSNDMTKGILQAAKGEPIGNEGIGWLMIHGANTAGVDKVDFDERRQWVLDNEDMILRVAADPINNIEWMQMDSPFCFLAFCFEWEGVCRDGDKHVSAIPIAFDGSCSGIQHFSAMLRDERGGAAVNLLPSDSVQDIYKLVSDEVEVKLKWLLVHGTEDSTEVLVDEKTGEITEKRILGTKTLAMAWLTFGMSRKVTKRSVMTLAYGSKAYGFTDQVRDDIVKKAIDNGEGQMFEDAGQASRFMAGLIWDSVSVVVVAAVEAMNWLQKAAKLLSSEVKDKKTKLVVKPAMPVYWVTPDGFPVWQEYMIPETRRIDLMFLGDIRIQSTVTVRDSDKIDARKQESGISPNFVHSQDGSHLRKTVVHSNERYGIEFFALIHDSFGTIPAHAGAMFKAVRETMVETYENNDVLEDFREQFMDQLHESQLEKMPEIPAKGTLDITQILQSQFAFA</sequence>
<keyword evidence="12" id="KW-1185">Reference proteome</keyword>
<dbReference type="Gene3D" id="1.10.150.20">
    <property type="entry name" value="5' to 3' exonuclease, C-terminal subdomain"/>
    <property type="match status" value="1"/>
</dbReference>
<evidence type="ECO:0000256" key="6">
    <source>
        <dbReference type="ARBA" id="ARBA00023163"/>
    </source>
</evidence>
<dbReference type="EMBL" id="MT104466">
    <property type="protein sequence ID" value="QJD54654.1"/>
    <property type="molecule type" value="Genomic_DNA"/>
</dbReference>
<dbReference type="PANTHER" id="PTHR10102">
    <property type="entry name" value="DNA-DIRECTED RNA POLYMERASE, MITOCHONDRIAL"/>
    <property type="match status" value="1"/>
</dbReference>
<evidence type="ECO:0000313" key="12">
    <source>
        <dbReference type="Proteomes" id="UP000502596"/>
    </source>
</evidence>
<keyword evidence="3 9" id="KW-0240">DNA-directed RNA polymerase</keyword>
<feature type="domain" description="DNA-directed RNA polymerase N-terminal" evidence="10">
    <location>
        <begin position="33"/>
        <end position="326"/>
    </location>
</feature>
<protein>
    <recommendedName>
        <fullName evidence="2 9">DNA-directed RNA polymerase</fullName>
        <ecNumber evidence="2 9">2.7.7.6</ecNumber>
    </recommendedName>
</protein>
<organism evidence="11 12">
    <name type="scientific">Pseudomonas phage MR2</name>
    <dbReference type="NCBI Taxonomy" id="2711170"/>
    <lineage>
        <taxon>Viruses</taxon>
        <taxon>Duplodnaviria</taxon>
        <taxon>Heunggongvirae</taxon>
        <taxon>Uroviricota</taxon>
        <taxon>Caudoviricetes</taxon>
        <taxon>Autographivirales</taxon>
        <taxon>Autotranscriptaviridae</taxon>
        <taxon>Studiervirinae</taxon>
        <taxon>Hennigervirus</taxon>
        <taxon>Hennigervirus MR2</taxon>
    </lineage>
</organism>
<evidence type="ECO:0000256" key="7">
    <source>
        <dbReference type="ARBA" id="ARBA00023314"/>
    </source>
</evidence>
<evidence type="ECO:0000256" key="3">
    <source>
        <dbReference type="ARBA" id="ARBA00022478"/>
    </source>
</evidence>
<evidence type="ECO:0000256" key="1">
    <source>
        <dbReference type="ARBA" id="ARBA00009493"/>
    </source>
</evidence>
<dbReference type="Gene3D" id="1.10.1320.10">
    <property type="entry name" value="DNA-directed RNA polymerase, N-terminal domain"/>
    <property type="match status" value="1"/>
</dbReference>
<dbReference type="GO" id="GO:0006351">
    <property type="term" value="P:DNA-templated transcription"/>
    <property type="evidence" value="ECO:0007669"/>
    <property type="project" value="InterPro"/>
</dbReference>
<dbReference type="SMART" id="SM01311">
    <property type="entry name" value="RPOL_N"/>
    <property type="match status" value="1"/>
</dbReference>
<evidence type="ECO:0000256" key="8">
    <source>
        <dbReference type="ARBA" id="ARBA00048552"/>
    </source>
</evidence>
<evidence type="ECO:0000259" key="10">
    <source>
        <dbReference type="SMART" id="SM01311"/>
    </source>
</evidence>
<keyword evidence="4 9" id="KW-0808">Transferase</keyword>
<dbReference type="SUPFAM" id="SSF56672">
    <property type="entry name" value="DNA/RNA polymerases"/>
    <property type="match status" value="1"/>
</dbReference>
<dbReference type="InterPro" id="IPR037159">
    <property type="entry name" value="RNA_POL_N_sf"/>
</dbReference>
<dbReference type="PROSITE" id="PS00900">
    <property type="entry name" value="RNA_POL_PHAGE_1"/>
    <property type="match status" value="1"/>
</dbReference>
<comment type="function">
    <text evidence="9">DNA-dependent RNA polymerase catalyzes the transcription of DNA into RNA using the four ribonucleoside triphosphates as substrates.</text>
</comment>
<dbReference type="InterPro" id="IPR002092">
    <property type="entry name" value="DNA-dir_Rpol_phage-type"/>
</dbReference>
<proteinExistence type="inferred from homology"/>
<dbReference type="InterPro" id="IPR029262">
    <property type="entry name" value="RPOL_N"/>
</dbReference>
<dbReference type="GO" id="GO:0000428">
    <property type="term" value="C:DNA-directed RNA polymerase complex"/>
    <property type="evidence" value="ECO:0007669"/>
    <property type="project" value="UniProtKB-KW"/>
</dbReference>
<dbReference type="Pfam" id="PF00940">
    <property type="entry name" value="RNA_pol"/>
    <property type="match status" value="1"/>
</dbReference>
<evidence type="ECO:0000256" key="5">
    <source>
        <dbReference type="ARBA" id="ARBA00022695"/>
    </source>
</evidence>
<evidence type="ECO:0000256" key="2">
    <source>
        <dbReference type="ARBA" id="ARBA00012418"/>
    </source>
</evidence>
<dbReference type="GO" id="GO:0003677">
    <property type="term" value="F:DNA binding"/>
    <property type="evidence" value="ECO:0007669"/>
    <property type="project" value="InterPro"/>
</dbReference>
<dbReference type="Proteomes" id="UP000502596">
    <property type="component" value="Segment"/>
</dbReference>
<comment type="similarity">
    <text evidence="1 9">Belongs to the phage and mitochondrial RNA polymerase family.</text>
</comment>
<evidence type="ECO:0000313" key="11">
    <source>
        <dbReference type="EMBL" id="QJD54654.1"/>
    </source>
</evidence>
<dbReference type="GO" id="GO:0003899">
    <property type="term" value="F:DNA-directed RNA polymerase activity"/>
    <property type="evidence" value="ECO:0007669"/>
    <property type="project" value="UniProtKB-EC"/>
</dbReference>
<dbReference type="InterPro" id="IPR043502">
    <property type="entry name" value="DNA/RNA_pol_sf"/>
</dbReference>
<reference evidence="11 12" key="1">
    <citation type="journal article" date="2020" name="Microb. Biotechnol.">
        <title>Phage biocontrol to combat Pseudomonas syringae pathogens causing disease in cherry.</title>
        <authorList>
            <person name="Rabiey M."/>
            <person name="Roy S.R."/>
            <person name="Holtappels D."/>
            <person name="Franceschetti L."/>
            <person name="Quilty B.J."/>
            <person name="Creeth R."/>
            <person name="Sundin G.W."/>
            <person name="Wagemans J."/>
            <person name="Lavigne R."/>
            <person name="Jackson R.W."/>
        </authorList>
    </citation>
    <scope>NUCLEOTIDE SEQUENCE [LARGE SCALE GENOMIC DNA]</scope>
</reference>
<dbReference type="PANTHER" id="PTHR10102:SF0">
    <property type="entry name" value="DNA-DIRECTED RNA POLYMERASE, MITOCHONDRIAL"/>
    <property type="match status" value="1"/>
</dbReference>
<evidence type="ECO:0000256" key="9">
    <source>
        <dbReference type="RuleBase" id="RU003805"/>
    </source>
</evidence>
<gene>
    <name evidence="11" type="ORF">PssvBMR2_gp11</name>
</gene>
<keyword evidence="7" id="KW-1195">Viral transcription</keyword>
<dbReference type="Pfam" id="PF14700">
    <property type="entry name" value="RPOL_N"/>
    <property type="match status" value="1"/>
</dbReference>
<keyword evidence="5 9" id="KW-0548">Nucleotidyltransferase</keyword>
<dbReference type="GO" id="GO:0019083">
    <property type="term" value="P:viral transcription"/>
    <property type="evidence" value="ECO:0007669"/>
    <property type="project" value="UniProtKB-KW"/>
</dbReference>
<comment type="catalytic activity">
    <reaction evidence="8 9">
        <text>RNA(n) + a ribonucleoside 5'-triphosphate = RNA(n+1) + diphosphate</text>
        <dbReference type="Rhea" id="RHEA:21248"/>
        <dbReference type="Rhea" id="RHEA-COMP:14527"/>
        <dbReference type="Rhea" id="RHEA-COMP:17342"/>
        <dbReference type="ChEBI" id="CHEBI:33019"/>
        <dbReference type="ChEBI" id="CHEBI:61557"/>
        <dbReference type="ChEBI" id="CHEBI:140395"/>
        <dbReference type="EC" id="2.7.7.6"/>
    </reaction>
</comment>
<dbReference type="InterPro" id="IPR024075">
    <property type="entry name" value="DNA-dir_RNA_pol_helix_hairp_sf"/>
</dbReference>
<name>A0A6M3T8W5_9CAUD</name>
<dbReference type="EC" id="2.7.7.6" evidence="2 9"/>
<evidence type="ECO:0000256" key="4">
    <source>
        <dbReference type="ARBA" id="ARBA00022679"/>
    </source>
</evidence>
<dbReference type="Gene3D" id="1.10.287.260">
    <property type="match status" value="1"/>
</dbReference>
<dbReference type="Gene3D" id="1.10.287.280">
    <property type="match status" value="1"/>
</dbReference>